<dbReference type="HOGENOM" id="CLU_3430170_0_0_1"/>
<dbReference type="AlphaFoldDB" id="F6HTG4"/>
<accession>F6HTG4</accession>
<proteinExistence type="predicted"/>
<dbReference type="InParanoid" id="F6HTG4"/>
<sequence length="19" mass="2117">MALPRPSGYSRRRKGIIGT</sequence>
<evidence type="ECO:0000313" key="2">
    <source>
        <dbReference type="Proteomes" id="UP000009183"/>
    </source>
</evidence>
<dbReference type="Proteomes" id="UP000009183">
    <property type="component" value="Chromosome 3"/>
</dbReference>
<protein>
    <submittedName>
        <fullName evidence="1">Uncharacterized protein</fullName>
    </submittedName>
</protein>
<keyword evidence="2" id="KW-1185">Reference proteome</keyword>
<evidence type="ECO:0000313" key="1">
    <source>
        <dbReference type="EMBL" id="CCB57974.1"/>
    </source>
</evidence>
<gene>
    <name evidence="1" type="ordered locus">VIT_03s0017g00290</name>
</gene>
<organism evidence="1 2">
    <name type="scientific">Vitis vinifera</name>
    <name type="common">Grape</name>
    <dbReference type="NCBI Taxonomy" id="29760"/>
    <lineage>
        <taxon>Eukaryota</taxon>
        <taxon>Viridiplantae</taxon>
        <taxon>Streptophyta</taxon>
        <taxon>Embryophyta</taxon>
        <taxon>Tracheophyta</taxon>
        <taxon>Spermatophyta</taxon>
        <taxon>Magnoliopsida</taxon>
        <taxon>eudicotyledons</taxon>
        <taxon>Gunneridae</taxon>
        <taxon>Pentapetalae</taxon>
        <taxon>rosids</taxon>
        <taxon>Vitales</taxon>
        <taxon>Vitaceae</taxon>
        <taxon>Viteae</taxon>
        <taxon>Vitis</taxon>
    </lineage>
</organism>
<name>F6HTG4_VITVI</name>
<reference evidence="2" key="1">
    <citation type="journal article" date="2007" name="Nature">
        <title>The grapevine genome sequence suggests ancestral hexaploidization in major angiosperm phyla.</title>
        <authorList>
            <consortium name="The French-Italian Public Consortium for Grapevine Genome Characterization."/>
            <person name="Jaillon O."/>
            <person name="Aury J.-M."/>
            <person name="Noel B."/>
            <person name="Policriti A."/>
            <person name="Clepet C."/>
            <person name="Casagrande A."/>
            <person name="Choisne N."/>
            <person name="Aubourg S."/>
            <person name="Vitulo N."/>
            <person name="Jubin C."/>
            <person name="Vezzi A."/>
            <person name="Legeai F."/>
            <person name="Hugueney P."/>
            <person name="Dasilva C."/>
            <person name="Horner D."/>
            <person name="Mica E."/>
            <person name="Jublot D."/>
            <person name="Poulain J."/>
            <person name="Bruyere C."/>
            <person name="Billault A."/>
            <person name="Segurens B."/>
            <person name="Gouyvenoux M."/>
            <person name="Ugarte E."/>
            <person name="Cattonaro F."/>
            <person name="Anthouard V."/>
            <person name="Vico V."/>
            <person name="Del Fabbro C."/>
            <person name="Alaux M."/>
            <person name="Di Gaspero G."/>
            <person name="Dumas V."/>
            <person name="Felice N."/>
            <person name="Paillard S."/>
            <person name="Juman I."/>
            <person name="Moroldo M."/>
            <person name="Scalabrin S."/>
            <person name="Canaguier A."/>
            <person name="Le Clainche I."/>
            <person name="Malacrida G."/>
            <person name="Durand E."/>
            <person name="Pesole G."/>
            <person name="Laucou V."/>
            <person name="Chatelet P."/>
            <person name="Merdinoglu D."/>
            <person name="Delledonne M."/>
            <person name="Pezzotti M."/>
            <person name="Lecharny A."/>
            <person name="Scarpelli C."/>
            <person name="Artiguenave F."/>
            <person name="Pe M.E."/>
            <person name="Valle G."/>
            <person name="Morgante M."/>
            <person name="Caboche M."/>
            <person name="Adam-Blondon A.-F."/>
            <person name="Weissenbach J."/>
            <person name="Quetier F."/>
            <person name="Wincker P."/>
        </authorList>
    </citation>
    <scope>NUCLEOTIDE SEQUENCE [LARGE SCALE GENOMIC DNA]</scope>
    <source>
        <strain evidence="2">cv. Pinot noir / PN40024</strain>
    </source>
</reference>
<dbReference type="EMBL" id="FN596248">
    <property type="protein sequence ID" value="CCB57974.1"/>
    <property type="molecule type" value="Genomic_DNA"/>
</dbReference>